<reference evidence="2 3" key="1">
    <citation type="journal article" date="2018" name="Sci. Rep.">
        <title>Raphidocelis subcapitata (=Pseudokirchneriella subcapitata) provides an insight into genome evolution and environmental adaptations in the Sphaeropleales.</title>
        <authorList>
            <person name="Suzuki S."/>
            <person name="Yamaguchi H."/>
            <person name="Nakajima N."/>
            <person name="Kawachi M."/>
        </authorList>
    </citation>
    <scope>NUCLEOTIDE SEQUENCE [LARGE SCALE GENOMIC DNA]</scope>
    <source>
        <strain evidence="2 3">NIES-35</strain>
    </source>
</reference>
<dbReference type="InParanoid" id="A0A2V0NZS8"/>
<feature type="region of interest" description="Disordered" evidence="1">
    <location>
        <begin position="1"/>
        <end position="29"/>
    </location>
</feature>
<name>A0A2V0NZS8_9CHLO</name>
<proteinExistence type="predicted"/>
<dbReference type="Proteomes" id="UP000247498">
    <property type="component" value="Unassembled WGS sequence"/>
</dbReference>
<gene>
    <name evidence="2" type="ORF">Rsub_05845</name>
</gene>
<evidence type="ECO:0000313" key="2">
    <source>
        <dbReference type="EMBL" id="GBF93116.1"/>
    </source>
</evidence>
<dbReference type="EMBL" id="BDRX01000038">
    <property type="protein sequence ID" value="GBF93116.1"/>
    <property type="molecule type" value="Genomic_DNA"/>
</dbReference>
<keyword evidence="3" id="KW-1185">Reference proteome</keyword>
<protein>
    <submittedName>
        <fullName evidence="2">Uncharacterized protein</fullName>
    </submittedName>
</protein>
<comment type="caution">
    <text evidence="2">The sequence shown here is derived from an EMBL/GenBank/DDBJ whole genome shotgun (WGS) entry which is preliminary data.</text>
</comment>
<feature type="compositionally biased region" description="Basic and acidic residues" evidence="1">
    <location>
        <begin position="17"/>
        <end position="29"/>
    </location>
</feature>
<accession>A0A2V0NZS8</accession>
<organism evidence="2 3">
    <name type="scientific">Raphidocelis subcapitata</name>
    <dbReference type="NCBI Taxonomy" id="307507"/>
    <lineage>
        <taxon>Eukaryota</taxon>
        <taxon>Viridiplantae</taxon>
        <taxon>Chlorophyta</taxon>
        <taxon>core chlorophytes</taxon>
        <taxon>Chlorophyceae</taxon>
        <taxon>CS clade</taxon>
        <taxon>Sphaeropleales</taxon>
        <taxon>Selenastraceae</taxon>
        <taxon>Raphidocelis</taxon>
    </lineage>
</organism>
<dbReference type="AlphaFoldDB" id="A0A2V0NZS8"/>
<evidence type="ECO:0000256" key="1">
    <source>
        <dbReference type="SAM" id="MobiDB-lite"/>
    </source>
</evidence>
<dbReference type="OrthoDB" id="5537068at2759"/>
<feature type="compositionally biased region" description="Pro residues" evidence="1">
    <location>
        <begin position="1"/>
        <end position="10"/>
    </location>
</feature>
<sequence length="165" mass="17018">MATSSPPPTGALPGRSGSRDEGTPKVKMPEGNDAVLQKAASPLATVSSHTDPWPHYIMSGACGGAAYHQYAKMNNPRMAGITLAVGAAYLWAGRMLVNGNPRLGYDLGLITSLGLVALAGPRASSTGETASTVMASLGGVSAITNLIKSYQTRTGKPKELGYTRE</sequence>
<evidence type="ECO:0000313" key="3">
    <source>
        <dbReference type="Proteomes" id="UP000247498"/>
    </source>
</evidence>